<dbReference type="CDD" id="cd19094">
    <property type="entry name" value="AKR_Tas-like"/>
    <property type="match status" value="1"/>
</dbReference>
<dbReference type="InterPro" id="IPR036812">
    <property type="entry name" value="NAD(P)_OxRdtase_dom_sf"/>
</dbReference>
<dbReference type="InterPro" id="IPR050523">
    <property type="entry name" value="AKR_Detox_Biosynth"/>
</dbReference>
<dbReference type="HOGENOM" id="CLU_023205_2_0_0"/>
<comment type="caution">
    <text evidence="2">The sequence shown here is derived from an EMBL/GenBank/DDBJ whole genome shotgun (WGS) entry which is preliminary data.</text>
</comment>
<keyword evidence="3" id="KW-1185">Reference proteome</keyword>
<sequence>MTFGEQNSEAEAHAQLDLAVDRGVNLIDTAEMYPVPPRGETVHRTESYIGSWLKGRERDQLIIASKIAGPSRGFKWIRNGPRINAEHIHAAVDASLARLQTDYLDLYQIHWPDRYVPMFGSSSYELSEEHESTPISEQLQALGELVAAGKVRYIGLSNETPWGVAEFIRCAEALGLPEVVSIQNAYHLMNRTYESGLAEVCRHSEVGLLAYSPLAFGWLSGKYHADAEASGRITLFPGFGQRYNKPNVQPATAEYLRIAADAGLNPVHMALAFARSRWFTSSVILGATSLAQLNENLDSADVDLSADVLEQIETVHQYYPNPAP</sequence>
<evidence type="ECO:0000259" key="1">
    <source>
        <dbReference type="Pfam" id="PF00248"/>
    </source>
</evidence>
<dbReference type="InParanoid" id="Q0EY37"/>
<gene>
    <name evidence="2" type="ORF">SPV1_05492</name>
</gene>
<dbReference type="Pfam" id="PF00248">
    <property type="entry name" value="Aldo_ket_red"/>
    <property type="match status" value="1"/>
</dbReference>
<dbReference type="Proteomes" id="UP000005297">
    <property type="component" value="Unassembled WGS sequence"/>
</dbReference>
<dbReference type="SUPFAM" id="SSF51430">
    <property type="entry name" value="NAD(P)-linked oxidoreductase"/>
    <property type="match status" value="1"/>
</dbReference>
<protein>
    <submittedName>
        <fullName evidence="2">Aldo/keto reductase</fullName>
    </submittedName>
</protein>
<proteinExistence type="predicted"/>
<dbReference type="EMBL" id="AATS01000011">
    <property type="protein sequence ID" value="EAU54189.1"/>
    <property type="molecule type" value="Genomic_DNA"/>
</dbReference>
<dbReference type="InterPro" id="IPR023210">
    <property type="entry name" value="NADP_OxRdtase_dom"/>
</dbReference>
<dbReference type="FunCoup" id="Q0EY37">
    <property type="interactions" value="291"/>
</dbReference>
<organism evidence="2 3">
    <name type="scientific">Mariprofundus ferrooxydans PV-1</name>
    <dbReference type="NCBI Taxonomy" id="314345"/>
    <lineage>
        <taxon>Bacteria</taxon>
        <taxon>Pseudomonadati</taxon>
        <taxon>Pseudomonadota</taxon>
        <taxon>Candidatius Mariprofundia</taxon>
        <taxon>Mariprofundales</taxon>
        <taxon>Mariprofundaceae</taxon>
        <taxon>Mariprofundus</taxon>
    </lineage>
</organism>
<reference evidence="2 3" key="1">
    <citation type="submission" date="2006-09" db="EMBL/GenBank/DDBJ databases">
        <authorList>
            <person name="Emerson D."/>
            <person name="Ferriera S."/>
            <person name="Johnson J."/>
            <person name="Kravitz S."/>
            <person name="Halpern A."/>
            <person name="Remington K."/>
            <person name="Beeson K."/>
            <person name="Tran B."/>
            <person name="Rogers Y.-H."/>
            <person name="Friedman R."/>
            <person name="Venter J.C."/>
        </authorList>
    </citation>
    <scope>NUCLEOTIDE SEQUENCE [LARGE SCALE GENOMIC DNA]</scope>
    <source>
        <strain evidence="2 3">PV-1</strain>
    </source>
</reference>
<dbReference type="PANTHER" id="PTHR43364">
    <property type="entry name" value="NADH-SPECIFIC METHYLGLYOXAL REDUCTASE-RELATED"/>
    <property type="match status" value="1"/>
</dbReference>
<accession>Q0EY37</accession>
<evidence type="ECO:0000313" key="2">
    <source>
        <dbReference type="EMBL" id="EAU54189.1"/>
    </source>
</evidence>
<dbReference type="Gene3D" id="3.20.20.100">
    <property type="entry name" value="NADP-dependent oxidoreductase domain"/>
    <property type="match status" value="1"/>
</dbReference>
<feature type="domain" description="NADP-dependent oxidoreductase" evidence="1">
    <location>
        <begin position="2"/>
        <end position="315"/>
    </location>
</feature>
<dbReference type="eggNOG" id="COG0667">
    <property type="taxonomic scope" value="Bacteria"/>
</dbReference>
<evidence type="ECO:0000313" key="3">
    <source>
        <dbReference type="Proteomes" id="UP000005297"/>
    </source>
</evidence>
<dbReference type="STRING" id="314344.AL013_05860"/>
<dbReference type="PANTHER" id="PTHR43364:SF17">
    <property type="entry name" value="ALDO KETO REDUCTASE"/>
    <property type="match status" value="1"/>
</dbReference>
<dbReference type="AlphaFoldDB" id="Q0EY37"/>
<name>Q0EY37_9PROT</name>